<dbReference type="InterPro" id="IPR027417">
    <property type="entry name" value="P-loop_NTPase"/>
</dbReference>
<proteinExistence type="predicted"/>
<evidence type="ECO:0000313" key="4">
    <source>
        <dbReference type="Proteomes" id="UP000280444"/>
    </source>
</evidence>
<reference evidence="3 4" key="1">
    <citation type="submission" date="2018-11" db="EMBL/GenBank/DDBJ databases">
        <title>Genomes From Bacteria Associated with the Canine Oral Cavity: a Test Case for Automated Genome-Based Taxonomic Assignment.</title>
        <authorList>
            <person name="Coil D.A."/>
            <person name="Jospin G."/>
            <person name="Darling A.E."/>
            <person name="Wallis C."/>
            <person name="Davis I.J."/>
            <person name="Harris S."/>
            <person name="Eisen J.A."/>
            <person name="Holcombe L.J."/>
            <person name="O'Flynn C."/>
        </authorList>
    </citation>
    <scope>NUCLEOTIDE SEQUENCE [LARGE SCALE GENOMIC DNA]</scope>
    <source>
        <strain evidence="3 4">OH770</strain>
    </source>
</reference>
<dbReference type="GO" id="GO:0005524">
    <property type="term" value="F:ATP binding"/>
    <property type="evidence" value="ECO:0007669"/>
    <property type="project" value="InterPro"/>
</dbReference>
<feature type="region of interest" description="Disordered" evidence="1">
    <location>
        <begin position="448"/>
        <end position="613"/>
    </location>
</feature>
<dbReference type="AlphaFoldDB" id="A0A3P1SGF4"/>
<dbReference type="GO" id="GO:0022857">
    <property type="term" value="F:transmembrane transporter activity"/>
    <property type="evidence" value="ECO:0007669"/>
    <property type="project" value="TreeGrafter"/>
</dbReference>
<dbReference type="Proteomes" id="UP000280444">
    <property type="component" value="Unassembled WGS sequence"/>
</dbReference>
<protein>
    <recommendedName>
        <fullName evidence="2">ABC transporter domain-containing protein</fullName>
    </recommendedName>
</protein>
<dbReference type="GO" id="GO:0016887">
    <property type="term" value="F:ATP hydrolysis activity"/>
    <property type="evidence" value="ECO:0007669"/>
    <property type="project" value="InterPro"/>
</dbReference>
<dbReference type="PANTHER" id="PTHR24220:SF86">
    <property type="entry name" value="ABC TRANSPORTER ABCH.1"/>
    <property type="match status" value="1"/>
</dbReference>
<accession>A0A3P1SGF4</accession>
<dbReference type="PROSITE" id="PS50893">
    <property type="entry name" value="ABC_TRANSPORTER_2"/>
    <property type="match status" value="1"/>
</dbReference>
<name>A0A3P1SGF4_9ACTO</name>
<feature type="compositionally biased region" description="Low complexity" evidence="1">
    <location>
        <begin position="360"/>
        <end position="384"/>
    </location>
</feature>
<feature type="region of interest" description="Disordered" evidence="1">
    <location>
        <begin position="1"/>
        <end position="28"/>
    </location>
</feature>
<dbReference type="SUPFAM" id="SSF52540">
    <property type="entry name" value="P-loop containing nucleoside triphosphate hydrolases"/>
    <property type="match status" value="1"/>
</dbReference>
<dbReference type="PANTHER" id="PTHR24220">
    <property type="entry name" value="IMPORT ATP-BINDING PROTEIN"/>
    <property type="match status" value="1"/>
</dbReference>
<dbReference type="InterPro" id="IPR003439">
    <property type="entry name" value="ABC_transporter-like_ATP-bd"/>
</dbReference>
<feature type="region of interest" description="Disordered" evidence="1">
    <location>
        <begin position="327"/>
        <end position="434"/>
    </location>
</feature>
<dbReference type="InterPro" id="IPR015854">
    <property type="entry name" value="ABC_transpr_LolD-like"/>
</dbReference>
<dbReference type="GO" id="GO:0005886">
    <property type="term" value="C:plasma membrane"/>
    <property type="evidence" value="ECO:0007669"/>
    <property type="project" value="TreeGrafter"/>
</dbReference>
<dbReference type="EMBL" id="RQZF01000002">
    <property type="protein sequence ID" value="RRC95815.1"/>
    <property type="molecule type" value="Genomic_DNA"/>
</dbReference>
<comment type="caution">
    <text evidence="3">The sequence shown here is derived from an EMBL/GenBank/DDBJ whole genome shotgun (WGS) entry which is preliminary data.</text>
</comment>
<dbReference type="Gene3D" id="3.40.50.300">
    <property type="entry name" value="P-loop containing nucleotide triphosphate hydrolases"/>
    <property type="match status" value="1"/>
</dbReference>
<keyword evidence="4" id="KW-1185">Reference proteome</keyword>
<dbReference type="RefSeq" id="WP_124868427.1">
    <property type="nucleotide sequence ID" value="NZ_RQZF01000002.1"/>
</dbReference>
<gene>
    <name evidence="3" type="ORF">EII11_02800</name>
</gene>
<feature type="compositionally biased region" description="Polar residues" evidence="1">
    <location>
        <begin position="604"/>
        <end position="613"/>
    </location>
</feature>
<feature type="domain" description="ABC transporter" evidence="2">
    <location>
        <begin position="33"/>
        <end position="269"/>
    </location>
</feature>
<feature type="compositionally biased region" description="Polar residues" evidence="1">
    <location>
        <begin position="537"/>
        <end position="552"/>
    </location>
</feature>
<feature type="compositionally biased region" description="Low complexity" evidence="1">
    <location>
        <begin position="410"/>
        <end position="433"/>
    </location>
</feature>
<feature type="compositionally biased region" description="Polar residues" evidence="1">
    <location>
        <begin position="582"/>
        <end position="591"/>
    </location>
</feature>
<sequence>MTVAARSHSKDEPSQPVSARAPRSEPKRGRRILRLRNVNLRNQHDHLVLNSVSASFVRGTISAILTGYRDLPWPPAQEPSPFLLACAGLTPVESGRIIWPRPRSLAARFRGDLEPIGYVPRRCALNDELTVEQELMLALAATGRFADQNTMLALCRVLVLTPLLKAQVALLTPFERLRTAVARALVTGTPLLLVEEPTEFLSSEESEYLFGHLNELAQMGYSIIIATRSPEVAAQSDQALILIDGEVVGNISQPDYHALNLAFSTALKNPQSGPAMSWVSPPGDSIVTIDDDELMDLEDDEDSDEDAPSLHPTWVPVVPTTARERQLRPIPLALPPVATSTPSGGVPTEGAAKDTGRQNASLSASSVSRSTSSSSVSSPAVSSPAPRPPESPASVAPTASGISAGEAVDSSPTGRSTAASSTAAGSTSARPSARLFPPVSDVYAHPISADDSVAHAPEELVQAQPSRHFAEEPAGQDISFTGHSPADTMRAAAEEAAVTPQSSPKDTDVARPVPAQTLPTQIFPVQPNAEETESASEPDTASPGTPSSTHRGSNGEHFYPSTTMLPQIPRPTTGPLSEDSTEVLNRAQQILTELPGPVLPLVNKNAQSAGSDT</sequence>
<organism evidence="3 4">
    <name type="scientific">Schaalia canis</name>
    <dbReference type="NCBI Taxonomy" id="100469"/>
    <lineage>
        <taxon>Bacteria</taxon>
        <taxon>Bacillati</taxon>
        <taxon>Actinomycetota</taxon>
        <taxon>Actinomycetes</taxon>
        <taxon>Actinomycetales</taxon>
        <taxon>Actinomycetaceae</taxon>
        <taxon>Schaalia</taxon>
    </lineage>
</organism>
<evidence type="ECO:0000313" key="3">
    <source>
        <dbReference type="EMBL" id="RRC95815.1"/>
    </source>
</evidence>
<evidence type="ECO:0000256" key="1">
    <source>
        <dbReference type="SAM" id="MobiDB-lite"/>
    </source>
</evidence>
<evidence type="ECO:0000259" key="2">
    <source>
        <dbReference type="PROSITE" id="PS50893"/>
    </source>
</evidence>